<accession>A0A4Y2N256</accession>
<feature type="transmembrane region" description="Helical" evidence="1">
    <location>
        <begin position="103"/>
        <end position="123"/>
    </location>
</feature>
<feature type="transmembrane region" description="Helical" evidence="1">
    <location>
        <begin position="68"/>
        <end position="97"/>
    </location>
</feature>
<dbReference type="Proteomes" id="UP000499080">
    <property type="component" value="Unassembled WGS sequence"/>
</dbReference>
<keyword evidence="1" id="KW-1133">Transmembrane helix</keyword>
<keyword evidence="1" id="KW-0472">Membrane</keyword>
<dbReference type="OrthoDB" id="6424212at2759"/>
<sequence>MCFISLFAFPAFIALFCAALYYHFSELLAAFSDNLKDYAKGFPYHCKLLKLMKTQDLLYRMSRNFEQVVCPIVFVLLCAQTLCMYIALSGFVLFNFTHAPASVIWQSVPGMTLIPASLVGVILSASRISSKIQCIQDTLQDICNNFITAFESDGKSLSLLSFMMNMKCTDITAGGILSLKPKLVPTIFASLFTYGLLVINIRNE</sequence>
<dbReference type="EMBL" id="BGPR01008317">
    <property type="protein sequence ID" value="GBN32972.1"/>
    <property type="molecule type" value="Genomic_DNA"/>
</dbReference>
<protein>
    <recommendedName>
        <fullName evidence="4">Gustatory receptor</fullName>
    </recommendedName>
</protein>
<evidence type="ECO:0000313" key="3">
    <source>
        <dbReference type="Proteomes" id="UP000499080"/>
    </source>
</evidence>
<gene>
    <name evidence="2" type="ORF">AVEN_153848_1</name>
</gene>
<feature type="transmembrane region" description="Helical" evidence="1">
    <location>
        <begin position="6"/>
        <end position="24"/>
    </location>
</feature>
<dbReference type="AlphaFoldDB" id="A0A4Y2N256"/>
<keyword evidence="3" id="KW-1185">Reference proteome</keyword>
<comment type="caution">
    <text evidence="2">The sequence shown here is derived from an EMBL/GenBank/DDBJ whole genome shotgun (WGS) entry which is preliminary data.</text>
</comment>
<evidence type="ECO:0000313" key="2">
    <source>
        <dbReference type="EMBL" id="GBN32972.1"/>
    </source>
</evidence>
<proteinExistence type="predicted"/>
<evidence type="ECO:0000256" key="1">
    <source>
        <dbReference type="SAM" id="Phobius"/>
    </source>
</evidence>
<organism evidence="2 3">
    <name type="scientific">Araneus ventricosus</name>
    <name type="common">Orbweaver spider</name>
    <name type="synonym">Epeira ventricosa</name>
    <dbReference type="NCBI Taxonomy" id="182803"/>
    <lineage>
        <taxon>Eukaryota</taxon>
        <taxon>Metazoa</taxon>
        <taxon>Ecdysozoa</taxon>
        <taxon>Arthropoda</taxon>
        <taxon>Chelicerata</taxon>
        <taxon>Arachnida</taxon>
        <taxon>Araneae</taxon>
        <taxon>Araneomorphae</taxon>
        <taxon>Entelegynae</taxon>
        <taxon>Araneoidea</taxon>
        <taxon>Araneidae</taxon>
        <taxon>Araneus</taxon>
    </lineage>
</organism>
<reference evidence="2 3" key="1">
    <citation type="journal article" date="2019" name="Sci. Rep.">
        <title>Orb-weaving spider Araneus ventricosus genome elucidates the spidroin gene catalogue.</title>
        <authorList>
            <person name="Kono N."/>
            <person name="Nakamura H."/>
            <person name="Ohtoshi R."/>
            <person name="Moran D.A.P."/>
            <person name="Shinohara A."/>
            <person name="Yoshida Y."/>
            <person name="Fujiwara M."/>
            <person name="Mori M."/>
            <person name="Tomita M."/>
            <person name="Arakawa K."/>
        </authorList>
    </citation>
    <scope>NUCLEOTIDE SEQUENCE [LARGE SCALE GENOMIC DNA]</scope>
</reference>
<keyword evidence="1" id="KW-0812">Transmembrane</keyword>
<name>A0A4Y2N256_ARAVE</name>
<feature type="transmembrane region" description="Helical" evidence="1">
    <location>
        <begin position="183"/>
        <end position="201"/>
    </location>
</feature>
<evidence type="ECO:0008006" key="4">
    <source>
        <dbReference type="Google" id="ProtNLM"/>
    </source>
</evidence>